<keyword evidence="12" id="KW-0999">Mitochondrion inner membrane</keyword>
<comment type="catalytic activity">
    <reaction evidence="19">
        <text>(6S)-5,6,7,8-tetrahydrofolyl-(gamma-L-Glu)(n) + L-glutamate + ATP = (6S)-5,6,7,8-tetrahydrofolyl-(gamma-L-Glu)(n+1) + ADP + phosphate + H(+)</text>
        <dbReference type="Rhea" id="RHEA:10580"/>
        <dbReference type="Rhea" id="RHEA-COMP:14738"/>
        <dbReference type="Rhea" id="RHEA-COMP:14740"/>
        <dbReference type="ChEBI" id="CHEBI:15378"/>
        <dbReference type="ChEBI" id="CHEBI:29985"/>
        <dbReference type="ChEBI" id="CHEBI:30616"/>
        <dbReference type="ChEBI" id="CHEBI:43474"/>
        <dbReference type="ChEBI" id="CHEBI:141005"/>
        <dbReference type="ChEBI" id="CHEBI:456216"/>
        <dbReference type="EC" id="6.3.2.17"/>
    </reaction>
</comment>
<evidence type="ECO:0000256" key="21">
    <source>
        <dbReference type="PIRSR" id="PIRSR038895-2"/>
    </source>
</evidence>
<feature type="binding site" evidence="21">
    <location>
        <position position="137"/>
    </location>
    <ligand>
        <name>Mg(2+)</name>
        <dbReference type="ChEBI" id="CHEBI:18420"/>
        <label>1</label>
    </ligand>
</feature>
<proteinExistence type="inferred from homology"/>
<dbReference type="PROSITE" id="PS01012">
    <property type="entry name" value="FOLYLPOLYGLU_SYNT_2"/>
    <property type="match status" value="1"/>
</dbReference>
<name>A0A8S1D0Z7_9INSE</name>
<keyword evidence="10 21" id="KW-0479">Metal-binding</keyword>
<evidence type="ECO:0000256" key="1">
    <source>
        <dbReference type="ARBA" id="ARBA00004273"/>
    </source>
</evidence>
<evidence type="ECO:0000256" key="9">
    <source>
        <dbReference type="ARBA" id="ARBA00022598"/>
    </source>
</evidence>
<comment type="similarity">
    <text evidence="5">Belongs to the folylpolyglutamate synthase family.</text>
</comment>
<dbReference type="AlphaFoldDB" id="A0A8S1D0Z7"/>
<evidence type="ECO:0000259" key="22">
    <source>
        <dbReference type="Pfam" id="PF02875"/>
    </source>
</evidence>
<comment type="subcellular location">
    <subcellularLocation>
        <location evidence="3">Cytoplasm</location>
    </subcellularLocation>
    <subcellularLocation>
        <location evidence="1">Mitochondrion inner membrane</location>
    </subcellularLocation>
    <subcellularLocation>
        <location evidence="2">Mitochondrion matrix</location>
    </subcellularLocation>
</comment>
<dbReference type="PANTHER" id="PTHR11136">
    <property type="entry name" value="FOLYLPOLYGLUTAMATE SYNTHASE-RELATED"/>
    <property type="match status" value="1"/>
</dbReference>
<feature type="binding site" evidence="21">
    <location>
        <position position="109"/>
    </location>
    <ligand>
        <name>Mg(2+)</name>
        <dbReference type="ChEBI" id="CHEBI:18420"/>
        <label>1</label>
    </ligand>
</feature>
<evidence type="ECO:0000256" key="5">
    <source>
        <dbReference type="ARBA" id="ARBA00008276"/>
    </source>
</evidence>
<dbReference type="NCBIfam" id="TIGR01499">
    <property type="entry name" value="folC"/>
    <property type="match status" value="1"/>
</dbReference>
<feature type="binding site" evidence="20">
    <location>
        <position position="275"/>
    </location>
    <ligand>
        <name>ATP</name>
        <dbReference type="ChEBI" id="CHEBI:30616"/>
    </ligand>
</feature>
<dbReference type="Pfam" id="PF02875">
    <property type="entry name" value="Mur_ligase_C"/>
    <property type="match status" value="1"/>
</dbReference>
<reference evidence="23 24" key="1">
    <citation type="submission" date="2020-04" db="EMBL/GenBank/DDBJ databases">
        <authorList>
            <person name="Alioto T."/>
            <person name="Alioto T."/>
            <person name="Gomez Garrido J."/>
        </authorList>
    </citation>
    <scope>NUCLEOTIDE SEQUENCE [LARGE SCALE GENOMIC DNA]</scope>
</reference>
<keyword evidence="13 20" id="KW-0067">ATP-binding</keyword>
<dbReference type="GO" id="GO:0005829">
    <property type="term" value="C:cytosol"/>
    <property type="evidence" value="ECO:0007669"/>
    <property type="project" value="TreeGrafter"/>
</dbReference>
<protein>
    <recommendedName>
        <fullName evidence="6">tetrahydrofolate synthase</fullName>
        <ecNumber evidence="6">6.3.2.17</ecNumber>
    </recommendedName>
    <alternativeName>
        <fullName evidence="18">Folylpoly-gamma-glutamate synthetase</fullName>
    </alternativeName>
    <alternativeName>
        <fullName evidence="17">Tetrahydrofolylpolyglutamate synthase</fullName>
    </alternativeName>
</protein>
<keyword evidence="16" id="KW-0472">Membrane</keyword>
<feature type="binding site" evidence="20">
    <location>
        <position position="260"/>
    </location>
    <ligand>
        <name>ATP</name>
        <dbReference type="ChEBI" id="CHEBI:30616"/>
    </ligand>
</feature>
<dbReference type="InterPro" id="IPR001645">
    <property type="entry name" value="Folylpolyglutamate_synth"/>
</dbReference>
<dbReference type="EMBL" id="CADEPI010000131">
    <property type="protein sequence ID" value="CAB3376732.1"/>
    <property type="molecule type" value="Genomic_DNA"/>
</dbReference>
<dbReference type="SUPFAM" id="SSF53623">
    <property type="entry name" value="MurD-like peptide ligases, catalytic domain"/>
    <property type="match status" value="1"/>
</dbReference>
<dbReference type="InterPro" id="IPR036565">
    <property type="entry name" value="Mur-like_cat_sf"/>
</dbReference>
<evidence type="ECO:0000256" key="20">
    <source>
        <dbReference type="PIRSR" id="PIRSR038895-1"/>
    </source>
</evidence>
<evidence type="ECO:0000256" key="13">
    <source>
        <dbReference type="ARBA" id="ARBA00022840"/>
    </source>
</evidence>
<dbReference type="InterPro" id="IPR004101">
    <property type="entry name" value="Mur_ligase_C"/>
</dbReference>
<dbReference type="SUPFAM" id="SSF53244">
    <property type="entry name" value="MurD-like peptide ligases, peptide-binding domain"/>
    <property type="match status" value="1"/>
</dbReference>
<evidence type="ECO:0000256" key="16">
    <source>
        <dbReference type="ARBA" id="ARBA00023136"/>
    </source>
</evidence>
<keyword evidence="9" id="KW-0436">Ligase</keyword>
<comment type="caution">
    <text evidence="23">The sequence shown here is derived from an EMBL/GenBank/DDBJ whole genome shotgun (WGS) entry which is preliminary data.</text>
</comment>
<evidence type="ECO:0000256" key="8">
    <source>
        <dbReference type="ARBA" id="ARBA00022563"/>
    </source>
</evidence>
<feature type="domain" description="Mur ligase C-terminal" evidence="22">
    <location>
        <begin position="259"/>
        <end position="405"/>
    </location>
</feature>
<dbReference type="PIRSF" id="PIRSF038895">
    <property type="entry name" value="FPGS"/>
    <property type="match status" value="1"/>
</dbReference>
<evidence type="ECO:0000256" key="18">
    <source>
        <dbReference type="ARBA" id="ARBA00030876"/>
    </source>
</evidence>
<dbReference type="OrthoDB" id="5212574at2759"/>
<comment type="pathway">
    <text evidence="4">Cofactor biosynthesis; tetrahydrofolylpolyglutamate biosynthesis.</text>
</comment>
<evidence type="ECO:0000256" key="14">
    <source>
        <dbReference type="ARBA" id="ARBA00022842"/>
    </source>
</evidence>
<evidence type="ECO:0000256" key="15">
    <source>
        <dbReference type="ARBA" id="ARBA00023128"/>
    </source>
</evidence>
<keyword evidence="14 21" id="KW-0460">Magnesium</keyword>
<dbReference type="InterPro" id="IPR023600">
    <property type="entry name" value="Folylpolyglutamate_synth_euk"/>
</dbReference>
<dbReference type="GO" id="GO:0005759">
    <property type="term" value="C:mitochondrial matrix"/>
    <property type="evidence" value="ECO:0007669"/>
    <property type="project" value="UniProtKB-SubCell"/>
</dbReference>
<evidence type="ECO:0000256" key="17">
    <source>
        <dbReference type="ARBA" id="ARBA00030592"/>
    </source>
</evidence>
<dbReference type="GO" id="GO:0006730">
    <property type="term" value="P:one-carbon metabolic process"/>
    <property type="evidence" value="ECO:0007669"/>
    <property type="project" value="UniProtKB-KW"/>
</dbReference>
<evidence type="ECO:0000313" key="23">
    <source>
        <dbReference type="EMBL" id="CAB3376732.1"/>
    </source>
</evidence>
<dbReference type="PROSITE" id="PS01011">
    <property type="entry name" value="FOLYLPOLYGLU_SYNT_1"/>
    <property type="match status" value="1"/>
</dbReference>
<evidence type="ECO:0000256" key="19">
    <source>
        <dbReference type="ARBA" id="ARBA00047493"/>
    </source>
</evidence>
<evidence type="ECO:0000256" key="10">
    <source>
        <dbReference type="ARBA" id="ARBA00022723"/>
    </source>
</evidence>
<sequence>MLDSSLSAIHVAGTKGKGSTCAFTESILRKHGHRTGFYSSPHLIAVRERIRIDGKPLSMQKFTQYFWEVYNSLAAQKEHEHDMPPYFKFLTVMALNVFIKEKVDVAVIEVGIGGELDCTNVLRNPVVVGITSLGLDHTSLLGSTVELIAWQKAGILKPKVPAFTVENQPGDSLNVIRQRAEAIGCPLLMAPNFEEYKWPDGKKPILGLDSQVQTLNASIAIQLAHAWMNANNNQASEKSLTHEIPQSTVKGLEQVKWPGRTQTIDFSPQLKIFMDGAHTTDSIKNCLSWFKQASNRGSPKRVLLFNSTGERDPTNLLRPLYDSQLFSKVIFCPNIASSCTADQSNFMVTAEQQLKRTAAHLAAWKAIENEPKSCSVHTFPYVSDALNFVKELSAVEEMQVLVTGSLHLVGCVLGLLDLSDEDV</sequence>
<keyword evidence="7" id="KW-0963">Cytoplasm</keyword>
<dbReference type="GO" id="GO:0005524">
    <property type="term" value="F:ATP binding"/>
    <property type="evidence" value="ECO:0007669"/>
    <property type="project" value="UniProtKB-KW"/>
</dbReference>
<dbReference type="GO" id="GO:0004326">
    <property type="term" value="F:tetrahydrofolylpolyglutamate synthase activity"/>
    <property type="evidence" value="ECO:0007669"/>
    <property type="project" value="UniProtKB-EC"/>
</dbReference>
<keyword evidence="15" id="KW-0496">Mitochondrion</keyword>
<keyword evidence="11 20" id="KW-0547">Nucleotide-binding</keyword>
<organism evidence="23 24">
    <name type="scientific">Cloeon dipterum</name>
    <dbReference type="NCBI Taxonomy" id="197152"/>
    <lineage>
        <taxon>Eukaryota</taxon>
        <taxon>Metazoa</taxon>
        <taxon>Ecdysozoa</taxon>
        <taxon>Arthropoda</taxon>
        <taxon>Hexapoda</taxon>
        <taxon>Insecta</taxon>
        <taxon>Pterygota</taxon>
        <taxon>Palaeoptera</taxon>
        <taxon>Ephemeroptera</taxon>
        <taxon>Pisciforma</taxon>
        <taxon>Baetidae</taxon>
        <taxon>Cloeon</taxon>
    </lineage>
</organism>
<evidence type="ECO:0000256" key="6">
    <source>
        <dbReference type="ARBA" id="ARBA00013025"/>
    </source>
</evidence>
<dbReference type="InterPro" id="IPR018109">
    <property type="entry name" value="Folylpolyglutamate_synth_CS"/>
</dbReference>
<evidence type="ECO:0000313" key="24">
    <source>
        <dbReference type="Proteomes" id="UP000494165"/>
    </source>
</evidence>
<gene>
    <name evidence="23" type="ORF">CLODIP_2_CD05131</name>
</gene>
<keyword evidence="8" id="KW-0554">One-carbon metabolism</keyword>
<evidence type="ECO:0000256" key="7">
    <source>
        <dbReference type="ARBA" id="ARBA00022490"/>
    </source>
</evidence>
<dbReference type="GO" id="GO:0005743">
    <property type="term" value="C:mitochondrial inner membrane"/>
    <property type="evidence" value="ECO:0007669"/>
    <property type="project" value="UniProtKB-SubCell"/>
</dbReference>
<evidence type="ECO:0000256" key="3">
    <source>
        <dbReference type="ARBA" id="ARBA00004496"/>
    </source>
</evidence>
<dbReference type="Proteomes" id="UP000494165">
    <property type="component" value="Unassembled WGS sequence"/>
</dbReference>
<dbReference type="GO" id="GO:0046872">
    <property type="term" value="F:metal ion binding"/>
    <property type="evidence" value="ECO:0007669"/>
    <property type="project" value="UniProtKB-KW"/>
</dbReference>
<evidence type="ECO:0000256" key="4">
    <source>
        <dbReference type="ARBA" id="ARBA00005150"/>
    </source>
</evidence>
<evidence type="ECO:0000256" key="2">
    <source>
        <dbReference type="ARBA" id="ARBA00004305"/>
    </source>
</evidence>
<evidence type="ECO:0000256" key="11">
    <source>
        <dbReference type="ARBA" id="ARBA00022741"/>
    </source>
</evidence>
<evidence type="ECO:0000256" key="12">
    <source>
        <dbReference type="ARBA" id="ARBA00022792"/>
    </source>
</evidence>
<dbReference type="EC" id="6.3.2.17" evidence="6"/>
<feature type="binding site" evidence="21">
    <location>
        <position position="40"/>
    </location>
    <ligand>
        <name>Mg(2+)</name>
        <dbReference type="ChEBI" id="CHEBI:18420"/>
        <label>1</label>
    </ligand>
</feature>
<dbReference type="Gene3D" id="3.40.1190.10">
    <property type="entry name" value="Mur-like, catalytic domain"/>
    <property type="match status" value="1"/>
</dbReference>
<keyword evidence="24" id="KW-1185">Reference proteome</keyword>
<accession>A0A8S1D0Z7</accession>
<dbReference type="Gene3D" id="3.90.190.20">
    <property type="entry name" value="Mur ligase, C-terminal domain"/>
    <property type="match status" value="1"/>
</dbReference>
<dbReference type="InterPro" id="IPR036615">
    <property type="entry name" value="Mur_ligase_C_dom_sf"/>
</dbReference>
<dbReference type="PANTHER" id="PTHR11136:SF5">
    <property type="entry name" value="FOLYLPOLYGLUTAMATE SYNTHASE, MITOCHONDRIAL"/>
    <property type="match status" value="1"/>
</dbReference>